<dbReference type="PANTHER" id="PTHR47555">
    <property type="entry name" value="N-ACETYLGLUCOSAMINYL TRANSFERASE COMPONENT FAMILY PROTEIN / GPI1 FAMILY PROTEIN"/>
    <property type="match status" value="1"/>
</dbReference>
<dbReference type="GO" id="GO:0006506">
    <property type="term" value="P:GPI anchor biosynthetic process"/>
    <property type="evidence" value="ECO:0007669"/>
    <property type="project" value="InterPro"/>
</dbReference>
<sequence>MGPIFSPFSSTSMSNTTSRSWHASEMANGSEKNEKKKRCRIWWPEQLSRLEPRSSPTTLHSLLFGWCFNGADTLDLVVASRIPLGRVSASFPRFDDLQETHILINEKIPYRLQDKALFTLVGCCTIPKTTFASEKEQNGDVKEGYSEFQRGILINSGFWIEILLSESKSVSFGNGGAITVPVVHNLQIGPVLFENCDFHVIFYEIPALGKGHYSLSPWGISQEKRSTLKKPRWIKDLENKPLVVDLESVILALNCSNYAKLSIEEQAQITRPVSHSFLVTIFDVVWHCVALCVASISTVVYLFIQWSHKLLTCNYGKGLLFLGKLFPYSCKNVHIRSCQFLYWPVLLQSNSSLFPNVEFSHRSSLQKHFLWSSISTDITFGILLSILLFTNTKLISKWIFSVSHTLTESVLRSGCVWLMGVPAGFKLNTELARVLGMASLNAIQVYSTIWYFIGTSILGHIIVTFIITGVTFGATLQFSLFVDLVNLATLHVASLHWLISVLYSGQIQALASLWRIFRGRKWNPLRQRLDSYDYTVEQHVVGSLIFSPLLLLLPTSSVFYIFFTILSTIITLVCIFIEVLISVMYVTPYYEIFLWVMNKRRFPSGFWFNNVSLSDDVVVSLLHSNHAKLGKIIGPHYKKMFSRVSSSYAKSMAFGVLTGHRIPSNLNTRMPPINPWMKLGFNEYWNLCYGSILALRSVQKKECSC</sequence>
<feature type="transmembrane region" description="Helical" evidence="2">
    <location>
        <begin position="284"/>
        <end position="304"/>
    </location>
</feature>
<feature type="transmembrane region" description="Helical" evidence="2">
    <location>
        <begin position="569"/>
        <end position="590"/>
    </location>
</feature>
<evidence type="ECO:0000256" key="2">
    <source>
        <dbReference type="SAM" id="Phobius"/>
    </source>
</evidence>
<proteinExistence type="predicted"/>
<evidence type="ECO:0000313" key="4">
    <source>
        <dbReference type="Proteomes" id="UP000623129"/>
    </source>
</evidence>
<feature type="transmembrane region" description="Helical" evidence="2">
    <location>
        <begin position="369"/>
        <end position="390"/>
    </location>
</feature>
<keyword evidence="2" id="KW-1133">Transmembrane helix</keyword>
<dbReference type="OrthoDB" id="70250at2759"/>
<dbReference type="Pfam" id="PF05024">
    <property type="entry name" value="Gpi1"/>
    <property type="match status" value="1"/>
</dbReference>
<keyword evidence="2" id="KW-0472">Membrane</keyword>
<name>A0A833RG36_9POAL</name>
<accession>A0A833RG36</accession>
<reference evidence="3" key="1">
    <citation type="submission" date="2020-01" db="EMBL/GenBank/DDBJ databases">
        <title>Genome sequence of Kobresia littledalei, the first chromosome-level genome in the family Cyperaceae.</title>
        <authorList>
            <person name="Qu G."/>
        </authorList>
    </citation>
    <scope>NUCLEOTIDE SEQUENCE</scope>
    <source>
        <strain evidence="3">C.B.Clarke</strain>
        <tissue evidence="3">Leaf</tissue>
    </source>
</reference>
<feature type="compositionally biased region" description="Low complexity" evidence="1">
    <location>
        <begin position="1"/>
        <end position="20"/>
    </location>
</feature>
<organism evidence="3 4">
    <name type="scientific">Carex littledalei</name>
    <dbReference type="NCBI Taxonomy" id="544730"/>
    <lineage>
        <taxon>Eukaryota</taxon>
        <taxon>Viridiplantae</taxon>
        <taxon>Streptophyta</taxon>
        <taxon>Embryophyta</taxon>
        <taxon>Tracheophyta</taxon>
        <taxon>Spermatophyta</taxon>
        <taxon>Magnoliopsida</taxon>
        <taxon>Liliopsida</taxon>
        <taxon>Poales</taxon>
        <taxon>Cyperaceae</taxon>
        <taxon>Cyperoideae</taxon>
        <taxon>Cariceae</taxon>
        <taxon>Carex</taxon>
        <taxon>Carex subgen. Euthyceras</taxon>
    </lineage>
</organism>
<feature type="transmembrane region" description="Helical" evidence="2">
    <location>
        <begin position="449"/>
        <end position="474"/>
    </location>
</feature>
<evidence type="ECO:0000313" key="3">
    <source>
        <dbReference type="EMBL" id="KAF3338602.1"/>
    </source>
</evidence>
<evidence type="ECO:0000256" key="1">
    <source>
        <dbReference type="SAM" id="MobiDB-lite"/>
    </source>
</evidence>
<protein>
    <submittedName>
        <fullName evidence="3">N-acetylglucosaminyl-phosphatidylinositol</fullName>
    </submittedName>
</protein>
<dbReference type="PANTHER" id="PTHR47555:SF2">
    <property type="entry name" value="N-ACETYLGLUCOSAMINYL TRANSFERASE COMPONENT FAMILY PROTEIN _ GPI1 FAMILY PROTEIN"/>
    <property type="match status" value="1"/>
</dbReference>
<dbReference type="AlphaFoldDB" id="A0A833RG36"/>
<dbReference type="InterPro" id="IPR007720">
    <property type="entry name" value="PigQ/GPI1"/>
</dbReference>
<feature type="transmembrane region" description="Helical" evidence="2">
    <location>
        <begin position="538"/>
        <end position="563"/>
    </location>
</feature>
<dbReference type="Proteomes" id="UP000623129">
    <property type="component" value="Unassembled WGS sequence"/>
</dbReference>
<comment type="caution">
    <text evidence="3">The sequence shown here is derived from an EMBL/GenBank/DDBJ whole genome shotgun (WGS) entry which is preliminary data.</text>
</comment>
<dbReference type="EMBL" id="SWLB01000005">
    <property type="protein sequence ID" value="KAF3338602.1"/>
    <property type="molecule type" value="Genomic_DNA"/>
</dbReference>
<gene>
    <name evidence="3" type="ORF">FCM35_KLT17439</name>
</gene>
<dbReference type="GO" id="GO:0016020">
    <property type="term" value="C:membrane"/>
    <property type="evidence" value="ECO:0007669"/>
    <property type="project" value="InterPro"/>
</dbReference>
<feature type="region of interest" description="Disordered" evidence="1">
    <location>
        <begin position="1"/>
        <end position="32"/>
    </location>
</feature>
<keyword evidence="2" id="KW-0812">Transmembrane</keyword>
<feature type="transmembrane region" description="Helical" evidence="2">
    <location>
        <begin position="494"/>
        <end position="517"/>
    </location>
</feature>
<keyword evidence="4" id="KW-1185">Reference proteome</keyword>